<organism evidence="1 2">
    <name type="scientific">Mortierella isabellina</name>
    <name type="common">Filamentous fungus</name>
    <name type="synonym">Umbelopsis isabellina</name>
    <dbReference type="NCBI Taxonomy" id="91625"/>
    <lineage>
        <taxon>Eukaryota</taxon>
        <taxon>Fungi</taxon>
        <taxon>Fungi incertae sedis</taxon>
        <taxon>Mucoromycota</taxon>
        <taxon>Mucoromycotina</taxon>
        <taxon>Umbelopsidomycetes</taxon>
        <taxon>Umbelopsidales</taxon>
        <taxon>Umbelopsidaceae</taxon>
        <taxon>Umbelopsis</taxon>
    </lineage>
</organism>
<evidence type="ECO:0000313" key="2">
    <source>
        <dbReference type="Proteomes" id="UP000654370"/>
    </source>
</evidence>
<name>A0A8H7UEE8_MORIS</name>
<gene>
    <name evidence="1" type="ORF">INT43_003701</name>
</gene>
<accession>A0A8H7UEE8</accession>
<comment type="caution">
    <text evidence="1">The sequence shown here is derived from an EMBL/GenBank/DDBJ whole genome shotgun (WGS) entry which is preliminary data.</text>
</comment>
<evidence type="ECO:0000313" key="1">
    <source>
        <dbReference type="EMBL" id="KAG2179915.1"/>
    </source>
</evidence>
<protein>
    <submittedName>
        <fullName evidence="1">Uncharacterized protein</fullName>
    </submittedName>
</protein>
<dbReference type="EMBL" id="JAEPQZ010000006">
    <property type="protein sequence ID" value="KAG2179915.1"/>
    <property type="molecule type" value="Genomic_DNA"/>
</dbReference>
<proteinExistence type="predicted"/>
<dbReference type="Proteomes" id="UP000654370">
    <property type="component" value="Unassembled WGS sequence"/>
</dbReference>
<sequence length="87" mass="9654">MFPMIPFALAIPVVHIKIKIQYKHALAKAPIYQSGSTVFVYRSSLMNSAIVANMNVIVDSKRTPWVIEPGVPHNVLNRVTDIGHSLT</sequence>
<keyword evidence="2" id="KW-1185">Reference proteome</keyword>
<reference evidence="1" key="1">
    <citation type="submission" date="2020-12" db="EMBL/GenBank/DDBJ databases">
        <title>Metabolic potential, ecology and presence of endohyphal bacteria is reflected in genomic diversity of Mucoromycotina.</title>
        <authorList>
            <person name="Muszewska A."/>
            <person name="Okrasinska A."/>
            <person name="Steczkiewicz K."/>
            <person name="Drgas O."/>
            <person name="Orlowska M."/>
            <person name="Perlinska-Lenart U."/>
            <person name="Aleksandrzak-Piekarczyk T."/>
            <person name="Szatraj K."/>
            <person name="Zielenkiewicz U."/>
            <person name="Pilsyk S."/>
            <person name="Malc E."/>
            <person name="Mieczkowski P."/>
            <person name="Kruszewska J.S."/>
            <person name="Biernat P."/>
            <person name="Pawlowska J."/>
        </authorList>
    </citation>
    <scope>NUCLEOTIDE SEQUENCE</scope>
    <source>
        <strain evidence="1">WA0000067209</strain>
    </source>
</reference>
<dbReference type="AlphaFoldDB" id="A0A8H7UEE8"/>